<organism evidence="2 3">
    <name type="scientific">Burkholderia gladioli (strain BSR3)</name>
    <dbReference type="NCBI Taxonomy" id="999541"/>
    <lineage>
        <taxon>Bacteria</taxon>
        <taxon>Pseudomonadati</taxon>
        <taxon>Pseudomonadota</taxon>
        <taxon>Betaproteobacteria</taxon>
        <taxon>Burkholderiales</taxon>
        <taxon>Burkholderiaceae</taxon>
        <taxon>Burkholderia</taxon>
    </lineage>
</organism>
<dbReference type="KEGG" id="bgd:bgla_3p0865"/>
<feature type="domain" description="DUF4031" evidence="1">
    <location>
        <begin position="3"/>
        <end position="87"/>
    </location>
</feature>
<dbReference type="InterPro" id="IPR025109">
    <property type="entry name" value="DUF4031"/>
</dbReference>
<dbReference type="HOGENOM" id="CLU_165258_0_1_4"/>
<dbReference type="EMBL" id="CP002603">
    <property type="protein sequence ID" value="AEA65787.1"/>
    <property type="molecule type" value="Genomic_DNA"/>
</dbReference>
<dbReference type="Proteomes" id="UP000008316">
    <property type="component" value="Plasmid bgla_3p"/>
</dbReference>
<proteinExistence type="predicted"/>
<evidence type="ECO:0000313" key="2">
    <source>
        <dbReference type="EMBL" id="AEA65787.1"/>
    </source>
</evidence>
<accession>F2LSJ1</accession>
<evidence type="ECO:0000259" key="1">
    <source>
        <dbReference type="Pfam" id="PF13223"/>
    </source>
</evidence>
<keyword evidence="3" id="KW-1185">Reference proteome</keyword>
<geneLocation type="plasmid" evidence="2 3">
    <name>bgla_3p</name>
</geneLocation>
<keyword evidence="2" id="KW-0614">Plasmid</keyword>
<reference evidence="2 3" key="1">
    <citation type="journal article" date="2011" name="J. Bacteriol.">
        <title>Complete genome sequence of Burkholderia gladioli BSR3.</title>
        <authorList>
            <person name="Seo Y.S."/>
            <person name="Lim J."/>
            <person name="Choi B.S."/>
            <person name="Kim H."/>
            <person name="Goo E."/>
            <person name="Lee B."/>
            <person name="Lim J.S."/>
            <person name="Choi I.Y."/>
            <person name="Moon J.S."/>
            <person name="Kim J."/>
            <person name="Hwang I."/>
        </authorList>
    </citation>
    <scope>NUCLEOTIDE SEQUENCE [LARGE SCALE GENOMIC DNA]</scope>
    <source>
        <strain evidence="2 3">BSR3</strain>
        <plasmid evidence="2">bgla_3p</plasmid>
    </source>
</reference>
<dbReference type="AlphaFoldDB" id="F2LSJ1"/>
<protein>
    <recommendedName>
        <fullName evidence="1">DUF4031 domain-containing protein</fullName>
    </recommendedName>
</protein>
<sequence>MAVYVDSLEEWGWVLRGRVVRSCHLFCDSVDLSELHDLASRIGMRRSWFQTSRAAPHYDLTAARRAAAVQLGAIEVGRRDAVEIWRARRAAVAAVQDEQ</sequence>
<dbReference type="RefSeq" id="WP_013691922.1">
    <property type="nucleotide sequence ID" value="NC_015378.1"/>
</dbReference>
<dbReference type="Pfam" id="PF13223">
    <property type="entry name" value="DUF4031"/>
    <property type="match status" value="1"/>
</dbReference>
<name>F2LSJ1_BURGS</name>
<gene>
    <name evidence="2" type="ordered locus">bgla_3p0865</name>
</gene>
<evidence type="ECO:0000313" key="3">
    <source>
        <dbReference type="Proteomes" id="UP000008316"/>
    </source>
</evidence>